<dbReference type="Proteomes" id="UP000033054">
    <property type="component" value="Chromosome"/>
</dbReference>
<sequence>MKSELVKFILFTVCFSLLTSFYSTDAQPAITRQVLDYQELKGLLLRHKTTVESMLSMKRFKLASNKERPESTIYEYKKESDSTQILIRIRKNDGLVSEIAWDERRSTIGDLTHDAVYDGFVPVAGNSRYYNRFQKMALLVNYTLTHEDNNVPCILRAVE</sequence>
<dbReference type="KEGG" id="srd:SD10_23265"/>
<keyword evidence="3" id="KW-1185">Reference proteome</keyword>
<proteinExistence type="predicted"/>
<reference evidence="2 3" key="1">
    <citation type="journal article" date="2014" name="Curr. Microbiol.">
        <title>Spirosoma radiotolerans sp. nov., a gamma-radiation-resistant bacterium isolated from gamma ray-irradiated soil.</title>
        <authorList>
            <person name="Lee J.J."/>
            <person name="Srinivasan S."/>
            <person name="Lim S."/>
            <person name="Joe M."/>
            <person name="Im S."/>
            <person name="Bae S.I."/>
            <person name="Park K.R."/>
            <person name="Han J.H."/>
            <person name="Park S.H."/>
            <person name="Joo B.M."/>
            <person name="Park S.J."/>
            <person name="Kim M.K."/>
        </authorList>
    </citation>
    <scope>NUCLEOTIDE SEQUENCE [LARGE SCALE GENOMIC DNA]</scope>
    <source>
        <strain evidence="2 3">DG5A</strain>
    </source>
</reference>
<gene>
    <name evidence="2" type="ORF">SD10_23265</name>
</gene>
<evidence type="ECO:0000313" key="3">
    <source>
        <dbReference type="Proteomes" id="UP000033054"/>
    </source>
</evidence>
<evidence type="ECO:0000313" key="2">
    <source>
        <dbReference type="EMBL" id="AKD57374.1"/>
    </source>
</evidence>
<dbReference type="EMBL" id="CP010429">
    <property type="protein sequence ID" value="AKD57374.1"/>
    <property type="molecule type" value="Genomic_DNA"/>
</dbReference>
<organism evidence="2 3">
    <name type="scientific">Spirosoma radiotolerans</name>
    <dbReference type="NCBI Taxonomy" id="1379870"/>
    <lineage>
        <taxon>Bacteria</taxon>
        <taxon>Pseudomonadati</taxon>
        <taxon>Bacteroidota</taxon>
        <taxon>Cytophagia</taxon>
        <taxon>Cytophagales</taxon>
        <taxon>Cytophagaceae</taxon>
        <taxon>Spirosoma</taxon>
    </lineage>
</organism>
<dbReference type="HOGENOM" id="CLU_1659646_0_0_10"/>
<dbReference type="AlphaFoldDB" id="A0A0E3ZZI1"/>
<accession>A0A0E3ZZI1</accession>
<dbReference type="PATRIC" id="fig|1379870.5.peg.5034"/>
<feature type="signal peptide" evidence="1">
    <location>
        <begin position="1"/>
        <end position="25"/>
    </location>
</feature>
<evidence type="ECO:0000256" key="1">
    <source>
        <dbReference type="SAM" id="SignalP"/>
    </source>
</evidence>
<name>A0A0E3ZZI1_9BACT</name>
<dbReference type="OrthoDB" id="958802at2"/>
<keyword evidence="1" id="KW-0732">Signal</keyword>
<dbReference type="RefSeq" id="WP_046577167.1">
    <property type="nucleotide sequence ID" value="NZ_CP010429.1"/>
</dbReference>
<feature type="chain" id="PRO_5002417153" evidence="1">
    <location>
        <begin position="26"/>
        <end position="159"/>
    </location>
</feature>
<dbReference type="STRING" id="1379870.SD10_23265"/>
<protein>
    <submittedName>
        <fullName evidence="2">Uncharacterized protein</fullName>
    </submittedName>
</protein>